<evidence type="ECO:0000256" key="1">
    <source>
        <dbReference type="SAM" id="Phobius"/>
    </source>
</evidence>
<sequence>MVGAVTAMHDGIALANLIYAMPTKTSTDINNIFKEYQEERYPAVMVSFENSQLMSKITARGIIGAIIFFMVTYMPFWLWKKALTKTVRYRPQIGFLPAIPYMGSVMPFVSPSERKARAIFEKQQDAATSV</sequence>
<evidence type="ECO:0000313" key="3">
    <source>
        <dbReference type="Proteomes" id="UP000707451"/>
    </source>
</evidence>
<keyword evidence="1" id="KW-1133">Transmembrane helix</keyword>
<gene>
    <name evidence="2" type="ORF">KI688_005784</name>
</gene>
<accession>A0A9P7Y3S3</accession>
<organism evidence="2 3">
    <name type="scientific">Linnemannia hyalina</name>
    <dbReference type="NCBI Taxonomy" id="64524"/>
    <lineage>
        <taxon>Eukaryota</taxon>
        <taxon>Fungi</taxon>
        <taxon>Fungi incertae sedis</taxon>
        <taxon>Mucoromycota</taxon>
        <taxon>Mortierellomycotina</taxon>
        <taxon>Mortierellomycetes</taxon>
        <taxon>Mortierellales</taxon>
        <taxon>Mortierellaceae</taxon>
        <taxon>Linnemannia</taxon>
    </lineage>
</organism>
<keyword evidence="3" id="KW-1185">Reference proteome</keyword>
<dbReference type="OrthoDB" id="655030at2759"/>
<dbReference type="EMBL" id="JAHRHY010000002">
    <property type="protein sequence ID" value="KAG9071572.1"/>
    <property type="molecule type" value="Genomic_DNA"/>
</dbReference>
<keyword evidence="1" id="KW-0812">Transmembrane</keyword>
<name>A0A9P7Y3S3_9FUNG</name>
<dbReference type="Proteomes" id="UP000707451">
    <property type="component" value="Unassembled WGS sequence"/>
</dbReference>
<reference evidence="2" key="1">
    <citation type="submission" date="2021-06" db="EMBL/GenBank/DDBJ databases">
        <title>Genome Sequence of Mortierella hyaline Strain SCG-10, a Cold-Adapted, Nitrate-Reducing Fungus Isolated from Soil in Minnesota, USA.</title>
        <authorList>
            <person name="Aldossari N."/>
        </authorList>
    </citation>
    <scope>NUCLEOTIDE SEQUENCE</scope>
    <source>
        <strain evidence="2">SCG-10</strain>
    </source>
</reference>
<evidence type="ECO:0000313" key="2">
    <source>
        <dbReference type="EMBL" id="KAG9071572.1"/>
    </source>
</evidence>
<feature type="transmembrane region" description="Helical" evidence="1">
    <location>
        <begin position="57"/>
        <end position="79"/>
    </location>
</feature>
<keyword evidence="1" id="KW-0472">Membrane</keyword>
<dbReference type="AlphaFoldDB" id="A0A9P7Y3S3"/>
<comment type="caution">
    <text evidence="2">The sequence shown here is derived from an EMBL/GenBank/DDBJ whole genome shotgun (WGS) entry which is preliminary data.</text>
</comment>
<proteinExistence type="predicted"/>
<protein>
    <submittedName>
        <fullName evidence="2">Uncharacterized protein</fullName>
    </submittedName>
</protein>